<sequence length="216" mass="24203">MRFLVFAYAMLVACIAIDGGLSLPASHRRNEDKVHQIGSTIQNDLHLNPVLQWIPARNPKPLSTQSDHIVLSGKRSKRSADDEPFPHSYKRIVMGLPPQKLDGGNEGKINESVLSIEDNSLLTQPGLPVTHRRTKPSKESESLSQIFYRALLGLPVPLSGNADKPLEDGMIPDSIKDDLPMEPVLRPRIKRSPQESWHHWWYGTVWPVIKGKNTMG</sequence>
<reference evidence="2 3" key="1">
    <citation type="submission" date="2024-08" db="EMBL/GenBank/DDBJ databases">
        <authorList>
            <person name="Cucini C."/>
            <person name="Frati F."/>
        </authorList>
    </citation>
    <scope>NUCLEOTIDE SEQUENCE [LARGE SCALE GENOMIC DNA]</scope>
</reference>
<keyword evidence="1" id="KW-0732">Signal</keyword>
<dbReference type="Proteomes" id="UP001642540">
    <property type="component" value="Unassembled WGS sequence"/>
</dbReference>
<evidence type="ECO:0000313" key="2">
    <source>
        <dbReference type="EMBL" id="CAL8115908.1"/>
    </source>
</evidence>
<accession>A0ABP1R1C5</accession>
<evidence type="ECO:0000256" key="1">
    <source>
        <dbReference type="SAM" id="SignalP"/>
    </source>
</evidence>
<gene>
    <name evidence="2" type="ORF">ODALV1_LOCUS17066</name>
</gene>
<protein>
    <submittedName>
        <fullName evidence="2">Uncharacterized protein</fullName>
    </submittedName>
</protein>
<organism evidence="2 3">
    <name type="scientific">Orchesella dallaii</name>
    <dbReference type="NCBI Taxonomy" id="48710"/>
    <lineage>
        <taxon>Eukaryota</taxon>
        <taxon>Metazoa</taxon>
        <taxon>Ecdysozoa</taxon>
        <taxon>Arthropoda</taxon>
        <taxon>Hexapoda</taxon>
        <taxon>Collembola</taxon>
        <taxon>Entomobryomorpha</taxon>
        <taxon>Entomobryoidea</taxon>
        <taxon>Orchesellidae</taxon>
        <taxon>Orchesellinae</taxon>
        <taxon>Orchesella</taxon>
    </lineage>
</organism>
<comment type="caution">
    <text evidence="2">The sequence shown here is derived from an EMBL/GenBank/DDBJ whole genome shotgun (WGS) entry which is preliminary data.</text>
</comment>
<proteinExistence type="predicted"/>
<keyword evidence="3" id="KW-1185">Reference proteome</keyword>
<dbReference type="EMBL" id="CAXLJM020000051">
    <property type="protein sequence ID" value="CAL8115908.1"/>
    <property type="molecule type" value="Genomic_DNA"/>
</dbReference>
<name>A0ABP1R1C5_9HEXA</name>
<evidence type="ECO:0000313" key="3">
    <source>
        <dbReference type="Proteomes" id="UP001642540"/>
    </source>
</evidence>
<feature type="signal peptide" evidence="1">
    <location>
        <begin position="1"/>
        <end position="22"/>
    </location>
</feature>
<feature type="chain" id="PRO_5046098940" evidence="1">
    <location>
        <begin position="23"/>
        <end position="216"/>
    </location>
</feature>